<dbReference type="RefSeq" id="WP_184841409.1">
    <property type="nucleotide sequence ID" value="NZ_JACHMN010000003.1"/>
</dbReference>
<feature type="transmembrane region" description="Helical" evidence="1">
    <location>
        <begin position="177"/>
        <end position="200"/>
    </location>
</feature>
<evidence type="ECO:0000256" key="1">
    <source>
        <dbReference type="SAM" id="Phobius"/>
    </source>
</evidence>
<keyword evidence="1" id="KW-1133">Transmembrane helix</keyword>
<evidence type="ECO:0000313" key="2">
    <source>
        <dbReference type="EMBL" id="MBB5872073.1"/>
    </source>
</evidence>
<feature type="transmembrane region" description="Helical" evidence="1">
    <location>
        <begin position="247"/>
        <end position="272"/>
    </location>
</feature>
<proteinExistence type="predicted"/>
<dbReference type="Proteomes" id="UP000587527">
    <property type="component" value="Unassembled WGS sequence"/>
</dbReference>
<keyword evidence="1" id="KW-0472">Membrane</keyword>
<feature type="transmembrane region" description="Helical" evidence="1">
    <location>
        <begin position="100"/>
        <end position="124"/>
    </location>
</feature>
<feature type="transmembrane region" description="Helical" evidence="1">
    <location>
        <begin position="279"/>
        <end position="302"/>
    </location>
</feature>
<keyword evidence="1" id="KW-0812">Transmembrane</keyword>
<feature type="transmembrane region" description="Helical" evidence="1">
    <location>
        <begin position="339"/>
        <end position="357"/>
    </location>
</feature>
<feature type="transmembrane region" description="Helical" evidence="1">
    <location>
        <begin position="145"/>
        <end position="165"/>
    </location>
</feature>
<evidence type="ECO:0000313" key="3">
    <source>
        <dbReference type="Proteomes" id="UP000587527"/>
    </source>
</evidence>
<gene>
    <name evidence="2" type="ORF">F4553_005507</name>
</gene>
<sequence>MAGPARSAASLFRINPAGRVTPLVVSLTLVLAALISLLRIGRDGWSVLLSTGDVIVLDDARRRSIADGVRHPLAGGSDLLSRFVAELALQAPPTWVDGTFVLLSGVFTAALVLVVYAASAGVLPRTLQRLLVSVPLLMMPLAQDRWYGIPAVLGWQLLYAAFWAILWMPPSRIGRIIAPIVVGLAAFCLDMAWVLLPLLLLRLLLRRDASGYAAASLLLAGTAWQRLADRDDAPSSLIPGFERSVQARWIAEALPVTVAAVAVLVIVVLAAARVTSPRWLLAAVAAGHAMVLLAVTSTAAAYSGTVEIAVSMLLIVALVALTNPSGDLRVPKGAGIREVGTWLPVAGLTLLLAVAWTRDLSFERTVVEDAAVQTVSAATR</sequence>
<dbReference type="AlphaFoldDB" id="A0A841BYS2"/>
<keyword evidence="3" id="KW-1185">Reference proteome</keyword>
<name>A0A841BYS2_9ACTN</name>
<dbReference type="EMBL" id="JACHMN010000003">
    <property type="protein sequence ID" value="MBB5872073.1"/>
    <property type="molecule type" value="Genomic_DNA"/>
</dbReference>
<feature type="transmembrane region" description="Helical" evidence="1">
    <location>
        <begin position="209"/>
        <end position="227"/>
    </location>
</feature>
<protein>
    <submittedName>
        <fullName evidence="2">Uncharacterized protein</fullName>
    </submittedName>
</protein>
<organism evidence="2 3">
    <name type="scientific">Allocatelliglobosispora scoriae</name>
    <dbReference type="NCBI Taxonomy" id="643052"/>
    <lineage>
        <taxon>Bacteria</taxon>
        <taxon>Bacillati</taxon>
        <taxon>Actinomycetota</taxon>
        <taxon>Actinomycetes</taxon>
        <taxon>Micromonosporales</taxon>
        <taxon>Micromonosporaceae</taxon>
        <taxon>Allocatelliglobosispora</taxon>
    </lineage>
</organism>
<feature type="transmembrane region" description="Helical" evidence="1">
    <location>
        <begin position="20"/>
        <end position="40"/>
    </location>
</feature>
<accession>A0A841BYS2</accession>
<comment type="caution">
    <text evidence="2">The sequence shown here is derived from an EMBL/GenBank/DDBJ whole genome shotgun (WGS) entry which is preliminary data.</text>
</comment>
<reference evidence="2 3" key="1">
    <citation type="submission" date="2020-08" db="EMBL/GenBank/DDBJ databases">
        <title>Sequencing the genomes of 1000 actinobacteria strains.</title>
        <authorList>
            <person name="Klenk H.-P."/>
        </authorList>
    </citation>
    <scope>NUCLEOTIDE SEQUENCE [LARGE SCALE GENOMIC DNA]</scope>
    <source>
        <strain evidence="2 3">DSM 45362</strain>
    </source>
</reference>
<feature type="transmembrane region" description="Helical" evidence="1">
    <location>
        <begin position="308"/>
        <end position="327"/>
    </location>
</feature>